<dbReference type="CDD" id="cd09630">
    <property type="entry name" value="CDH_like_cytochrome"/>
    <property type="match status" value="1"/>
</dbReference>
<keyword evidence="2" id="KW-0472">Membrane</keyword>
<feature type="region of interest" description="Disordered" evidence="1">
    <location>
        <begin position="185"/>
        <end position="206"/>
    </location>
</feature>
<dbReference type="EMBL" id="JAIZPD010000005">
    <property type="protein sequence ID" value="KAH0963416.1"/>
    <property type="molecule type" value="Genomic_DNA"/>
</dbReference>
<dbReference type="PANTHER" id="PTHR47797:SF4">
    <property type="entry name" value="DOMON DOMAIN-CONTAINING PROTEIN"/>
    <property type="match status" value="1"/>
</dbReference>
<name>A0A9P8N015_9HYPO</name>
<evidence type="ECO:0000256" key="1">
    <source>
        <dbReference type="SAM" id="MobiDB-lite"/>
    </source>
</evidence>
<protein>
    <submittedName>
        <fullName evidence="5">Cytochrome domain of cellobiose dehydrogenase</fullName>
    </submittedName>
</protein>
<dbReference type="Gene3D" id="1.20.120.1770">
    <property type="match status" value="1"/>
</dbReference>
<dbReference type="OrthoDB" id="19261at2759"/>
<keyword evidence="3" id="KW-0732">Signal</keyword>
<reference evidence="5" key="1">
    <citation type="submission" date="2021-09" db="EMBL/GenBank/DDBJ databases">
        <title>A high-quality genome of the endoparasitic fungus Hirsutella rhossiliensis with a comparison of Hirsutella genomes reveals transposable elements contributing to genome size variation.</title>
        <authorList>
            <person name="Lin R."/>
            <person name="Jiao Y."/>
            <person name="Sun X."/>
            <person name="Ling J."/>
            <person name="Xie B."/>
            <person name="Cheng X."/>
        </authorList>
    </citation>
    <scope>NUCLEOTIDE SEQUENCE</scope>
    <source>
        <strain evidence="5">HR02</strain>
    </source>
</reference>
<dbReference type="Gene3D" id="2.60.40.1210">
    <property type="entry name" value="Cellobiose dehydrogenase, cytochrome domain"/>
    <property type="match status" value="1"/>
</dbReference>
<dbReference type="Pfam" id="PF16010">
    <property type="entry name" value="CDH-cyt"/>
    <property type="match status" value="1"/>
</dbReference>
<dbReference type="InterPro" id="IPR005018">
    <property type="entry name" value="DOMON_domain"/>
</dbReference>
<feature type="chain" id="PRO_5040359711" evidence="3">
    <location>
        <begin position="23"/>
        <end position="378"/>
    </location>
</feature>
<gene>
    <name evidence="5" type="ORF">HRG_05926</name>
</gene>
<comment type="caution">
    <text evidence="5">The sequence shown here is derived from an EMBL/GenBank/DDBJ whole genome shotgun (WGS) entry which is preliminary data.</text>
</comment>
<accession>A0A9P8N015</accession>
<feature type="transmembrane region" description="Helical" evidence="2">
    <location>
        <begin position="272"/>
        <end position="295"/>
    </location>
</feature>
<organism evidence="5 6">
    <name type="scientific">Hirsutella rhossiliensis</name>
    <dbReference type="NCBI Taxonomy" id="111463"/>
    <lineage>
        <taxon>Eukaryota</taxon>
        <taxon>Fungi</taxon>
        <taxon>Dikarya</taxon>
        <taxon>Ascomycota</taxon>
        <taxon>Pezizomycotina</taxon>
        <taxon>Sordariomycetes</taxon>
        <taxon>Hypocreomycetidae</taxon>
        <taxon>Hypocreales</taxon>
        <taxon>Ophiocordycipitaceae</taxon>
        <taxon>Hirsutella</taxon>
    </lineage>
</organism>
<feature type="signal peptide" evidence="3">
    <location>
        <begin position="1"/>
        <end position="22"/>
    </location>
</feature>
<dbReference type="InterPro" id="IPR015920">
    <property type="entry name" value="Cellobiose_DH-like_cyt"/>
</dbReference>
<evidence type="ECO:0000313" key="6">
    <source>
        <dbReference type="Proteomes" id="UP000824596"/>
    </source>
</evidence>
<evidence type="ECO:0000259" key="4">
    <source>
        <dbReference type="PROSITE" id="PS50836"/>
    </source>
</evidence>
<keyword evidence="6" id="KW-1185">Reference proteome</keyword>
<evidence type="ECO:0000256" key="2">
    <source>
        <dbReference type="SAM" id="Phobius"/>
    </source>
</evidence>
<dbReference type="PROSITE" id="PS50836">
    <property type="entry name" value="DOMON"/>
    <property type="match status" value="1"/>
</dbReference>
<dbReference type="AlphaFoldDB" id="A0A9P8N015"/>
<feature type="domain" description="DOMON" evidence="4">
    <location>
        <begin position="31"/>
        <end position="149"/>
    </location>
</feature>
<evidence type="ECO:0000313" key="5">
    <source>
        <dbReference type="EMBL" id="KAH0963416.1"/>
    </source>
</evidence>
<dbReference type="SMART" id="SM00664">
    <property type="entry name" value="DoH"/>
    <property type="match status" value="1"/>
</dbReference>
<keyword evidence="2" id="KW-0812">Transmembrane</keyword>
<dbReference type="RefSeq" id="XP_044720929.1">
    <property type="nucleotide sequence ID" value="XM_044864397.1"/>
</dbReference>
<dbReference type="Proteomes" id="UP000824596">
    <property type="component" value="Unassembled WGS sequence"/>
</dbReference>
<keyword evidence="2" id="KW-1133">Transmembrane helix</keyword>
<dbReference type="SUPFAM" id="SSF49344">
    <property type="entry name" value="CBD9-like"/>
    <property type="match status" value="1"/>
</dbReference>
<evidence type="ECO:0000256" key="3">
    <source>
        <dbReference type="SAM" id="SignalP"/>
    </source>
</evidence>
<sequence length="378" mass="40261">MRLTNKTAIAAALALNVAEVWAATALYCPEAEVCFRWGVPEAAAKSGSGNVYFQLRAPANYSWIGLGTGSKMQGSDMFVMYANGMNNVTLSTRSGTGHTMPQHVERNDVQLVEGSGISNGQMVANIQCNGCSKLDLSGSSGWIAAWAQGSPLNSNSLTQRISKHDGFDSFSVDLSKATVKSDQNPFAGPAAATSGGDMDAVSGGNRGSSGKSLGNIHGILMAVVFLIGYPLGSTLMPLVGNWILHASWQMLVFVGMWAGFGIGYVISRREGYLGVILCALLGLQPAFGSLHHLYFVKHRERGVISHVHIWYGRGLMLLGIINGGLGLKLGGSSRGFVTAYSVIAVIVSLMYIGSILFRMSRSKQRRFNGGPKFRVNSI</sequence>
<dbReference type="GeneID" id="68355055"/>
<proteinExistence type="predicted"/>
<feature type="transmembrane region" description="Helical" evidence="2">
    <location>
        <begin position="246"/>
        <end position="266"/>
    </location>
</feature>
<feature type="transmembrane region" description="Helical" evidence="2">
    <location>
        <begin position="216"/>
        <end position="239"/>
    </location>
</feature>
<dbReference type="CDD" id="cd08760">
    <property type="entry name" value="Cyt_b561_FRRS1_like"/>
    <property type="match status" value="1"/>
</dbReference>
<dbReference type="PANTHER" id="PTHR47797">
    <property type="entry name" value="DEHYDROGENASE, PUTATIVE (AFU_ORTHOLOGUE AFUA_8G05805)-RELATED"/>
    <property type="match status" value="1"/>
</dbReference>
<feature type="transmembrane region" description="Helical" evidence="2">
    <location>
        <begin position="337"/>
        <end position="357"/>
    </location>
</feature>